<dbReference type="SUPFAM" id="SSF110857">
    <property type="entry name" value="Gamma-glutamyl cyclotransferase-like"/>
    <property type="match status" value="1"/>
</dbReference>
<keyword evidence="6" id="KW-1185">Reference proteome</keyword>
<evidence type="ECO:0000256" key="3">
    <source>
        <dbReference type="RuleBase" id="RU367036"/>
    </source>
</evidence>
<dbReference type="GO" id="GO:0061929">
    <property type="term" value="F:gamma-glutamylaminecyclotransferase activity"/>
    <property type="evidence" value="ECO:0007669"/>
    <property type="project" value="InterPro"/>
</dbReference>
<evidence type="ECO:0000313" key="6">
    <source>
        <dbReference type="Proteomes" id="UP001329430"/>
    </source>
</evidence>
<dbReference type="CDD" id="cd06661">
    <property type="entry name" value="GGCT_like"/>
    <property type="match status" value="1"/>
</dbReference>
<feature type="active site" description="Proton acceptor" evidence="2">
    <location>
        <position position="82"/>
    </location>
</feature>
<protein>
    <recommendedName>
        <fullName evidence="3">Gamma-glutamylcyclotransferase family protein</fullName>
    </recommendedName>
</protein>
<proteinExistence type="inferred from homology"/>
<dbReference type="PANTHER" id="PTHR12510">
    <property type="entry name" value="TROPONIN C-AKIN-1 PROTEIN"/>
    <property type="match status" value="1"/>
</dbReference>
<dbReference type="InterPro" id="IPR036568">
    <property type="entry name" value="GGCT-like_sf"/>
</dbReference>
<dbReference type="PANTHER" id="PTHR12510:SF4">
    <property type="entry name" value="GAMMA-GLUTAMYLAMINECYCLOTRANSFERASE"/>
    <property type="match status" value="1"/>
</dbReference>
<accession>A0AAN7ZUY0</accession>
<dbReference type="InterPro" id="IPR039126">
    <property type="entry name" value="GGACT"/>
</dbReference>
<evidence type="ECO:0000313" key="5">
    <source>
        <dbReference type="EMBL" id="KAK5648443.1"/>
    </source>
</evidence>
<dbReference type="InterPro" id="IPR013024">
    <property type="entry name" value="GGCT-like"/>
</dbReference>
<organism evidence="5 6">
    <name type="scientific">Pyrocoelia pectoralis</name>
    <dbReference type="NCBI Taxonomy" id="417401"/>
    <lineage>
        <taxon>Eukaryota</taxon>
        <taxon>Metazoa</taxon>
        <taxon>Ecdysozoa</taxon>
        <taxon>Arthropoda</taxon>
        <taxon>Hexapoda</taxon>
        <taxon>Insecta</taxon>
        <taxon>Pterygota</taxon>
        <taxon>Neoptera</taxon>
        <taxon>Endopterygota</taxon>
        <taxon>Coleoptera</taxon>
        <taxon>Polyphaga</taxon>
        <taxon>Elateriformia</taxon>
        <taxon>Elateroidea</taxon>
        <taxon>Lampyridae</taxon>
        <taxon>Lampyrinae</taxon>
        <taxon>Pyrocoelia</taxon>
    </lineage>
</organism>
<dbReference type="GO" id="GO:0005829">
    <property type="term" value="C:cytosol"/>
    <property type="evidence" value="ECO:0007669"/>
    <property type="project" value="TreeGrafter"/>
</dbReference>
<feature type="domain" description="Gamma-glutamylcyclotransferase AIG2-like" evidence="4">
    <location>
        <begin position="4"/>
        <end position="127"/>
    </location>
</feature>
<dbReference type="AlphaFoldDB" id="A0AAN7ZUY0"/>
<dbReference type="Pfam" id="PF06094">
    <property type="entry name" value="GGACT"/>
    <property type="match status" value="1"/>
</dbReference>
<evidence type="ECO:0000259" key="4">
    <source>
        <dbReference type="Pfam" id="PF06094"/>
    </source>
</evidence>
<evidence type="ECO:0000256" key="2">
    <source>
        <dbReference type="PIRSR" id="PIRSR639126-1"/>
    </source>
</evidence>
<name>A0AAN7ZUY0_9COLE</name>
<dbReference type="InterPro" id="IPR009288">
    <property type="entry name" value="AIG2-like_dom"/>
</dbReference>
<evidence type="ECO:0000256" key="1">
    <source>
        <dbReference type="ARBA" id="ARBA00008861"/>
    </source>
</evidence>
<dbReference type="Proteomes" id="UP001329430">
    <property type="component" value="Chromosome 2"/>
</dbReference>
<dbReference type="EMBL" id="JAVRBK010000002">
    <property type="protein sequence ID" value="KAK5648443.1"/>
    <property type="molecule type" value="Genomic_DNA"/>
</dbReference>
<dbReference type="Gene3D" id="3.10.490.10">
    <property type="entry name" value="Gamma-glutamyl cyclotransferase-like"/>
    <property type="match status" value="1"/>
</dbReference>
<gene>
    <name evidence="5" type="ORF">RI129_003335</name>
</gene>
<comment type="similarity">
    <text evidence="1 3">Belongs to the gamma-glutamylcyclotransferase family.</text>
</comment>
<comment type="caution">
    <text evidence="5">The sequence shown here is derived from an EMBL/GenBank/DDBJ whole genome shotgun (WGS) entry which is preliminary data.</text>
</comment>
<sequence length="154" mass="18452">MYSVFVYGTLKKDEPNHHWLSNNKSGYSKFVCSAETIERYPLIIATKYNVPFLLYSPGNGEFVKGEIYEVDENVLKDLDELEEHPNFYIREEHFVRCVSGTEIKIKVWIYFIKQFKQELLNLPMLENYTSRCDHKYVPRYNRNPDYDHKQIILL</sequence>
<reference evidence="5 6" key="1">
    <citation type="journal article" date="2024" name="Insects">
        <title>An Improved Chromosome-Level Genome Assembly of the Firefly Pyrocoelia pectoralis.</title>
        <authorList>
            <person name="Fu X."/>
            <person name="Meyer-Rochow V.B."/>
            <person name="Ballantyne L."/>
            <person name="Zhu X."/>
        </authorList>
    </citation>
    <scope>NUCLEOTIDE SEQUENCE [LARGE SCALE GENOMIC DNA]</scope>
    <source>
        <strain evidence="5">XCY_ONT2</strain>
    </source>
</reference>